<evidence type="ECO:0000313" key="3">
    <source>
        <dbReference type="Proteomes" id="UP000683493"/>
    </source>
</evidence>
<organism evidence="2 3">
    <name type="scientific">Geomonas diazotrophica</name>
    <dbReference type="NCBI Taxonomy" id="2843197"/>
    <lineage>
        <taxon>Bacteria</taxon>
        <taxon>Pseudomonadati</taxon>
        <taxon>Thermodesulfobacteriota</taxon>
        <taxon>Desulfuromonadia</taxon>
        <taxon>Geobacterales</taxon>
        <taxon>Geobacteraceae</taxon>
        <taxon>Geomonas</taxon>
    </lineage>
</organism>
<dbReference type="Proteomes" id="UP000683493">
    <property type="component" value="Chromosome"/>
</dbReference>
<accession>A0ABX8JFE1</accession>
<dbReference type="NCBIfam" id="TIGR02595">
    <property type="entry name" value="PEP_CTERM"/>
    <property type="match status" value="1"/>
</dbReference>
<protein>
    <submittedName>
        <fullName evidence="2">PEP-CTERM sorting domain-containing protein</fullName>
    </submittedName>
</protein>
<sequence>MNFKISDVVQEDVMGKMLLTVLVLGLLGVARPGFSYSLISDSAQVGGRDNLLQCADLSNSGQAEIDWIQSFFPDASISLKQEDFQSGDWQKVDYGYLWALYLSTSPDYFLVKTGNTGTYTHYLFENLDDPSWAVISLSDVNIRGVVGISKISHVDEIATAPVPEPGTALLLATGFLGLAWYGKRRRGSRL</sequence>
<evidence type="ECO:0000313" key="2">
    <source>
        <dbReference type="EMBL" id="QWV95861.1"/>
    </source>
</evidence>
<proteinExistence type="predicted"/>
<dbReference type="InterPro" id="IPR013424">
    <property type="entry name" value="Ice-binding_C"/>
</dbReference>
<dbReference type="Pfam" id="PF07589">
    <property type="entry name" value="PEP-CTERM"/>
    <property type="match status" value="1"/>
</dbReference>
<gene>
    <name evidence="2" type="ORF">KP005_10705</name>
</gene>
<reference evidence="2 3" key="1">
    <citation type="submission" date="2021-06" db="EMBL/GenBank/DDBJ databases">
        <title>Gemonas diversity in paddy soil.</title>
        <authorList>
            <person name="Liu G."/>
        </authorList>
    </citation>
    <scope>NUCLEOTIDE SEQUENCE [LARGE SCALE GENOMIC DNA]</scope>
    <source>
        <strain evidence="2 3">RG29</strain>
    </source>
</reference>
<dbReference type="EMBL" id="CP076724">
    <property type="protein sequence ID" value="QWV95861.1"/>
    <property type="molecule type" value="Genomic_DNA"/>
</dbReference>
<keyword evidence="3" id="KW-1185">Reference proteome</keyword>
<feature type="domain" description="Ice-binding protein C-terminal" evidence="1">
    <location>
        <begin position="161"/>
        <end position="184"/>
    </location>
</feature>
<name>A0ABX8JFE1_9BACT</name>
<evidence type="ECO:0000259" key="1">
    <source>
        <dbReference type="Pfam" id="PF07589"/>
    </source>
</evidence>